<name>A0A7J6F586_CANSA</name>
<protein>
    <recommendedName>
        <fullName evidence="1">Cation-transporting P-type ATPase N-terminal domain-containing protein</fullName>
    </recommendedName>
</protein>
<proteinExistence type="predicted"/>
<dbReference type="AlphaFoldDB" id="A0A7J6F586"/>
<dbReference type="Proteomes" id="UP000525078">
    <property type="component" value="Unassembled WGS sequence"/>
</dbReference>
<dbReference type="EMBL" id="JAATIP010000156">
    <property type="protein sequence ID" value="KAF4365874.1"/>
    <property type="molecule type" value="Genomic_DNA"/>
</dbReference>
<evidence type="ECO:0000259" key="1">
    <source>
        <dbReference type="Pfam" id="PF00690"/>
    </source>
</evidence>
<feature type="domain" description="Cation-transporting P-type ATPase N-terminal" evidence="1">
    <location>
        <begin position="105"/>
        <end position="152"/>
    </location>
</feature>
<comment type="caution">
    <text evidence="2">The sequence shown here is derived from an EMBL/GenBank/DDBJ whole genome shotgun (WGS) entry which is preliminary data.</text>
</comment>
<dbReference type="Pfam" id="PF00690">
    <property type="entry name" value="Cation_ATPase_N"/>
    <property type="match status" value="1"/>
</dbReference>
<evidence type="ECO:0000313" key="2">
    <source>
        <dbReference type="EMBL" id="KAF4365874.1"/>
    </source>
</evidence>
<dbReference type="InterPro" id="IPR004014">
    <property type="entry name" value="ATPase_P-typ_cation-transptr_N"/>
</dbReference>
<gene>
    <name evidence="2" type="ORF">F8388_002744</name>
</gene>
<accession>A0A7J6F586</accession>
<organism evidence="2 3">
    <name type="scientific">Cannabis sativa</name>
    <name type="common">Hemp</name>
    <name type="synonym">Marijuana</name>
    <dbReference type="NCBI Taxonomy" id="3483"/>
    <lineage>
        <taxon>Eukaryota</taxon>
        <taxon>Viridiplantae</taxon>
        <taxon>Streptophyta</taxon>
        <taxon>Embryophyta</taxon>
        <taxon>Tracheophyta</taxon>
        <taxon>Spermatophyta</taxon>
        <taxon>Magnoliopsida</taxon>
        <taxon>eudicotyledons</taxon>
        <taxon>Gunneridae</taxon>
        <taxon>Pentapetalae</taxon>
        <taxon>rosids</taxon>
        <taxon>fabids</taxon>
        <taxon>Rosales</taxon>
        <taxon>Cannabaceae</taxon>
        <taxon>Cannabis</taxon>
    </lineage>
</organism>
<reference evidence="2 3" key="1">
    <citation type="journal article" date="2020" name="bioRxiv">
        <title>Sequence and annotation of 42 cannabis genomes reveals extensive copy number variation in cannabinoid synthesis and pathogen resistance genes.</title>
        <authorList>
            <person name="Mckernan K.J."/>
            <person name="Helbert Y."/>
            <person name="Kane L.T."/>
            <person name="Ebling H."/>
            <person name="Zhang L."/>
            <person name="Liu B."/>
            <person name="Eaton Z."/>
            <person name="Mclaughlin S."/>
            <person name="Kingan S."/>
            <person name="Baybayan P."/>
            <person name="Concepcion G."/>
            <person name="Jordan M."/>
            <person name="Riva A."/>
            <person name="Barbazuk W."/>
            <person name="Harkins T."/>
        </authorList>
    </citation>
    <scope>NUCLEOTIDE SEQUENCE [LARGE SCALE GENOMIC DNA]</scope>
    <source>
        <strain evidence="3">cv. Jamaican Lion 4</strain>
        <tissue evidence="2">Leaf</tissue>
    </source>
</reference>
<sequence length="162" mass="18266">MHENEHGYGDETGSPSKSNRRRWRLAFMAISFTSALRFLAKNVHENKASLLRSLSYVAIDVQPSADDAAEEPAAGNEHLSFLDIDAKDLADIVRAKNFDSLMTQYGGVERLVETLETDAKSGINGTDSDLIRRKNAFGANEYRKQPVKGVWYQTTWLERRMV</sequence>
<evidence type="ECO:0000313" key="3">
    <source>
        <dbReference type="Proteomes" id="UP000525078"/>
    </source>
</evidence>